<dbReference type="PRINTS" id="PR00452">
    <property type="entry name" value="SH3DOMAIN"/>
</dbReference>
<proteinExistence type="predicted"/>
<feature type="compositionally biased region" description="Polar residues" evidence="6">
    <location>
        <begin position="233"/>
        <end position="253"/>
    </location>
</feature>
<name>A0A3P7JD53_STRVU</name>
<dbReference type="OrthoDB" id="2015333at2759"/>
<feature type="domain" description="SH3" evidence="7">
    <location>
        <begin position="135"/>
        <end position="194"/>
    </location>
</feature>
<dbReference type="PANTHER" id="PTHR14167">
    <property type="entry name" value="SH3 DOMAIN-CONTAINING"/>
    <property type="match status" value="1"/>
</dbReference>
<keyword evidence="2 5" id="KW-0728">SH3 domain</keyword>
<dbReference type="SMART" id="SM00326">
    <property type="entry name" value="SH3"/>
    <property type="match status" value="2"/>
</dbReference>
<feature type="region of interest" description="Disordered" evidence="6">
    <location>
        <begin position="199"/>
        <end position="270"/>
    </location>
</feature>
<feature type="region of interest" description="Disordered" evidence="6">
    <location>
        <begin position="1"/>
        <end position="25"/>
    </location>
</feature>
<feature type="non-terminal residue" evidence="8">
    <location>
        <position position="1"/>
    </location>
</feature>
<feature type="compositionally biased region" description="Polar residues" evidence="6">
    <location>
        <begin position="199"/>
        <end position="223"/>
    </location>
</feature>
<evidence type="ECO:0000256" key="3">
    <source>
        <dbReference type="ARBA" id="ARBA00023054"/>
    </source>
</evidence>
<dbReference type="CDD" id="cd11837">
    <property type="entry name" value="SH3_Intersectin_2"/>
    <property type="match status" value="1"/>
</dbReference>
<dbReference type="CDD" id="cd11836">
    <property type="entry name" value="SH3_Intersectin_1"/>
    <property type="match status" value="1"/>
</dbReference>
<dbReference type="InterPro" id="IPR050384">
    <property type="entry name" value="Endophilin_SH3RF"/>
</dbReference>
<evidence type="ECO:0000256" key="5">
    <source>
        <dbReference type="PROSITE-ProRule" id="PRU00192"/>
    </source>
</evidence>
<dbReference type="EMBL" id="UYYB01123579">
    <property type="protein sequence ID" value="VDM83510.1"/>
    <property type="molecule type" value="Genomic_DNA"/>
</dbReference>
<dbReference type="Proteomes" id="UP000270094">
    <property type="component" value="Unassembled WGS sequence"/>
</dbReference>
<dbReference type="Pfam" id="PF00018">
    <property type="entry name" value="SH3_1"/>
    <property type="match status" value="3"/>
</dbReference>
<accession>A0A3P7JD53</accession>
<feature type="compositionally biased region" description="Low complexity" evidence="6">
    <location>
        <begin position="254"/>
        <end position="266"/>
    </location>
</feature>
<dbReference type="PANTHER" id="PTHR14167:SF81">
    <property type="entry name" value="ENDOPHILIN-A"/>
    <property type="match status" value="1"/>
</dbReference>
<gene>
    <name evidence="8" type="ORF">SVUK_LOCUS18508</name>
</gene>
<evidence type="ECO:0000259" key="7">
    <source>
        <dbReference type="PROSITE" id="PS50002"/>
    </source>
</evidence>
<evidence type="ECO:0000256" key="4">
    <source>
        <dbReference type="ARBA" id="ARBA00023136"/>
    </source>
</evidence>
<keyword evidence="4" id="KW-0472">Membrane</keyword>
<protein>
    <recommendedName>
        <fullName evidence="7">SH3 domain-containing protein</fullName>
    </recommendedName>
</protein>
<evidence type="ECO:0000256" key="1">
    <source>
        <dbReference type="ARBA" id="ARBA00004170"/>
    </source>
</evidence>
<sequence length="308" mass="32730">APAQSSAPVIQQDSVSSGTALPLASAGGTTKYRALFEFSARSEDELSFQPGDVILVFESHVAEPGWKAGQIRDKVGWFPEAFAEPIAPVHSAVSQPIQNMPPNVTPSPSLDRIPEEAVVKSVSTPKEAVPPETVAVICKCVAQFPWKARNEGDLSFSKGDPIEIIEQQEMKWRGRKADGSTGWFPKSYVRIVNQGAASTSQPSSAAHSIDQATTGAGSPTAGSATPPGKSAVGSGNNTRQMSQSGSSHQVNVPQSQSRHSIASQSSKVSAAEHHAPHVEWYVAMFDFDAVESTDLSLKVGDRIMVLER</sequence>
<reference evidence="8 9" key="1">
    <citation type="submission" date="2018-11" db="EMBL/GenBank/DDBJ databases">
        <authorList>
            <consortium name="Pathogen Informatics"/>
        </authorList>
    </citation>
    <scope>NUCLEOTIDE SEQUENCE [LARGE SCALE GENOMIC DNA]</scope>
</reference>
<dbReference type="AlphaFoldDB" id="A0A3P7JD53"/>
<dbReference type="PROSITE" id="PS50002">
    <property type="entry name" value="SH3"/>
    <property type="match status" value="3"/>
</dbReference>
<comment type="subcellular location">
    <subcellularLocation>
        <location evidence="1">Membrane</location>
        <topology evidence="1">Peripheral membrane protein</topology>
    </subcellularLocation>
</comment>
<organism evidence="8 9">
    <name type="scientific">Strongylus vulgaris</name>
    <name type="common">Blood worm</name>
    <dbReference type="NCBI Taxonomy" id="40348"/>
    <lineage>
        <taxon>Eukaryota</taxon>
        <taxon>Metazoa</taxon>
        <taxon>Ecdysozoa</taxon>
        <taxon>Nematoda</taxon>
        <taxon>Chromadorea</taxon>
        <taxon>Rhabditida</taxon>
        <taxon>Rhabditina</taxon>
        <taxon>Rhabditomorpha</taxon>
        <taxon>Strongyloidea</taxon>
        <taxon>Strongylidae</taxon>
        <taxon>Strongylus</taxon>
    </lineage>
</organism>
<dbReference type="InterPro" id="IPR036028">
    <property type="entry name" value="SH3-like_dom_sf"/>
</dbReference>
<feature type="domain" description="SH3" evidence="7">
    <location>
        <begin position="276"/>
        <end position="308"/>
    </location>
</feature>
<dbReference type="InterPro" id="IPR001452">
    <property type="entry name" value="SH3_domain"/>
</dbReference>
<dbReference type="Gene3D" id="2.30.30.40">
    <property type="entry name" value="SH3 Domains"/>
    <property type="match status" value="3"/>
</dbReference>
<evidence type="ECO:0000256" key="6">
    <source>
        <dbReference type="SAM" id="MobiDB-lite"/>
    </source>
</evidence>
<dbReference type="CDD" id="cd00174">
    <property type="entry name" value="SH3"/>
    <property type="match status" value="1"/>
</dbReference>
<feature type="domain" description="SH3" evidence="7">
    <location>
        <begin position="27"/>
        <end position="88"/>
    </location>
</feature>
<evidence type="ECO:0000256" key="2">
    <source>
        <dbReference type="ARBA" id="ARBA00022443"/>
    </source>
</evidence>
<feature type="compositionally biased region" description="Polar residues" evidence="6">
    <location>
        <begin position="1"/>
        <end position="19"/>
    </location>
</feature>
<keyword evidence="9" id="KW-1185">Reference proteome</keyword>
<evidence type="ECO:0000313" key="9">
    <source>
        <dbReference type="Proteomes" id="UP000270094"/>
    </source>
</evidence>
<dbReference type="SUPFAM" id="SSF50044">
    <property type="entry name" value="SH3-domain"/>
    <property type="match status" value="3"/>
</dbReference>
<evidence type="ECO:0000313" key="8">
    <source>
        <dbReference type="EMBL" id="VDM83510.1"/>
    </source>
</evidence>
<keyword evidence="3" id="KW-0175">Coiled coil</keyword>